<dbReference type="AlphaFoldDB" id="A0A846J335"/>
<gene>
    <name evidence="1" type="ORF">FC871_07130</name>
</gene>
<evidence type="ECO:0000313" key="2">
    <source>
        <dbReference type="Proteomes" id="UP000480039"/>
    </source>
</evidence>
<dbReference type="EMBL" id="SWQE01000003">
    <property type="protein sequence ID" value="NFJ08258.1"/>
    <property type="molecule type" value="Genomic_DNA"/>
</dbReference>
<organism evidence="1 2">
    <name type="scientific">Clostridium botulinum</name>
    <dbReference type="NCBI Taxonomy" id="1491"/>
    <lineage>
        <taxon>Bacteria</taxon>
        <taxon>Bacillati</taxon>
        <taxon>Bacillota</taxon>
        <taxon>Clostridia</taxon>
        <taxon>Eubacteriales</taxon>
        <taxon>Clostridiaceae</taxon>
        <taxon>Clostridium</taxon>
    </lineage>
</organism>
<dbReference type="Proteomes" id="UP000480039">
    <property type="component" value="Unassembled WGS sequence"/>
</dbReference>
<name>A0A846J335_CLOBO</name>
<protein>
    <submittedName>
        <fullName evidence="1">Uncharacterized protein</fullName>
    </submittedName>
</protein>
<accession>A0A846J335</accession>
<sequence>MKNLMKKGMPLFLILLLFTTFIGTKKVKAYYNDNNLQWDFKINQIGDAKRVYDYDGKIRTYNIENFKIANFSGETYNINTREVAIQTKLINHYNNVYIHVDGKFVGKSNDILLKFEQKGEKYYTTFAIKYLTPGKHHIEVIADPPYSDFSGKRKKDYCYVNVPVFEDEKILKSIEKINKGDATLDDYEIVGVNPSTISEIKLLNNRIKGQNVNAANVQETVNKIISQIKEEKRLEQAFKKINEGIGDTNDYKIIGIENITSSNLKELNIAIKFARQTKQSDLTKDEIELIMKNLPQQIQKSFEVVNAGTATLDDYELIGVTGVTGVNLVDVNESLKGKGHKVVSKMQSEANTIINSLNSINKGYTSTSYYKNIGITTVNSDNIKAIAKAVKGARDVKKVDLTKAEINKIVNEVLGEIEKSFNAVNAGTAALSDYELIGVTGVTEVNLVDVNEALKGKGHKVVSKVQSEANTIINSLNSINKGYTSASYYKNIGITTVNSDNIKAIAKAVKEARDVKKVDLTKAEINKIVNEVLEKIEKSFNSVNAGTATLDDYQLIGVTGVTEINLVDVNEALKGKGHKVVSKVQSEANTIINSLNSINKGYTSTSYYKNIGITTVNSDNIKAIAKEVKEARDVKKADLTKAEINKIVNEVLEKIEKSFNAVNAGTATLDDYELIGVTGVTGVNLVDVNEALKGKGHKVVSKVQSEANTIINSLNSINKGYTSTSYYKNIGITTVNSDNIKAIAKEVKEARDVKKADLTKAEINKIVNEVLEKIEKSFNAVNAGTATLDDYELIGVTGVTGVNLVDVNEALKGKGHKVVSKVQSEANTIINSLNSINKGYTSTSYYKNIGITTVNSDNIKAIAKAVKEARDVKKVDLTKAEINKIVNEVLNKK</sequence>
<comment type="caution">
    <text evidence="1">The sequence shown here is derived from an EMBL/GenBank/DDBJ whole genome shotgun (WGS) entry which is preliminary data.</text>
</comment>
<evidence type="ECO:0000313" key="1">
    <source>
        <dbReference type="EMBL" id="NFJ08258.1"/>
    </source>
</evidence>
<proteinExistence type="predicted"/>
<reference evidence="1 2" key="1">
    <citation type="submission" date="2019-04" db="EMBL/GenBank/DDBJ databases">
        <title>Genome sequencing of Clostridium botulinum Groups I-IV and Clostridium butyricum.</title>
        <authorList>
            <person name="Brunt J."/>
            <person name="Van Vliet A.H.M."/>
            <person name="Stringer S.C."/>
            <person name="Carter A.T."/>
            <person name="Peck M.W."/>
        </authorList>
    </citation>
    <scope>NUCLEOTIDE SEQUENCE [LARGE SCALE GENOMIC DNA]</scope>
    <source>
        <strain evidence="1 2">Colworth BL30</strain>
    </source>
</reference>